<dbReference type="WBParaSite" id="nRc.2.0.1.t37469-RA">
    <property type="protein sequence ID" value="nRc.2.0.1.t37469-RA"/>
    <property type="gene ID" value="nRc.2.0.1.g37469"/>
</dbReference>
<organism evidence="1 2">
    <name type="scientific">Romanomermis culicivorax</name>
    <name type="common">Nematode worm</name>
    <dbReference type="NCBI Taxonomy" id="13658"/>
    <lineage>
        <taxon>Eukaryota</taxon>
        <taxon>Metazoa</taxon>
        <taxon>Ecdysozoa</taxon>
        <taxon>Nematoda</taxon>
        <taxon>Enoplea</taxon>
        <taxon>Dorylaimia</taxon>
        <taxon>Mermithida</taxon>
        <taxon>Mermithoidea</taxon>
        <taxon>Mermithidae</taxon>
        <taxon>Romanomermis</taxon>
    </lineage>
</organism>
<keyword evidence="1" id="KW-1185">Reference proteome</keyword>
<sequence>MFALESLKAESAEAPKKWAILKYTQYTVTTIIDIEFNGLYNGKQLKYLSHLWDQGLGRLIKGLGAEVYHQICPRHWRRCQGI</sequence>
<evidence type="ECO:0000313" key="1">
    <source>
        <dbReference type="Proteomes" id="UP000887565"/>
    </source>
</evidence>
<proteinExistence type="predicted"/>
<dbReference type="Proteomes" id="UP000887565">
    <property type="component" value="Unplaced"/>
</dbReference>
<name>A0A915KHS8_ROMCU</name>
<accession>A0A915KHS8</accession>
<evidence type="ECO:0000313" key="2">
    <source>
        <dbReference type="WBParaSite" id="nRc.2.0.1.t37469-RA"/>
    </source>
</evidence>
<protein>
    <submittedName>
        <fullName evidence="2">Uncharacterized protein</fullName>
    </submittedName>
</protein>
<reference evidence="2" key="1">
    <citation type="submission" date="2022-11" db="UniProtKB">
        <authorList>
            <consortium name="WormBaseParasite"/>
        </authorList>
    </citation>
    <scope>IDENTIFICATION</scope>
</reference>
<dbReference type="AlphaFoldDB" id="A0A915KHS8"/>